<dbReference type="InterPro" id="IPR025380">
    <property type="entry name" value="DUF4369"/>
</dbReference>
<evidence type="ECO:0000259" key="2">
    <source>
        <dbReference type="Pfam" id="PF14289"/>
    </source>
</evidence>
<dbReference type="EMBL" id="CP147988">
    <property type="protein sequence ID" value="WXK50284.1"/>
    <property type="molecule type" value="Genomic_DNA"/>
</dbReference>
<sequence length="257" mass="28989">MKKTLIAFVTLALVASCSKKESSSDNVHITGNIKGLKKGTLYIQRIVDTSLVAIDSIKIDGNSAFETDIKLESPEMLYLFLDRGVTNSLDNNILFFAEPGNINIDTNLDNYIAGAKITGSKNQELYEQYQKINSRFIDENLSLVEPRFKAIKRQDQKALDSLTKKVESNIKRKYLYATNFALNNKDYEVAPYIALAEIYDINIKFLDTIQKSMTPKVAKSLYGKKLTKYIGDLKKEQQTTPAETKTEAEATTTEEQK</sequence>
<dbReference type="PROSITE" id="PS51257">
    <property type="entry name" value="PROKAR_LIPOPROTEIN"/>
    <property type="match status" value="1"/>
</dbReference>
<gene>
    <name evidence="3" type="ORF">V6624_01355</name>
</gene>
<accession>A0ABZ2Q7J1</accession>
<proteinExistence type="predicted"/>
<name>A0ABZ2Q7J1_9FLAO</name>
<keyword evidence="4" id="KW-1185">Reference proteome</keyword>
<feature type="domain" description="DUF4369" evidence="2">
    <location>
        <begin position="27"/>
        <end position="126"/>
    </location>
</feature>
<dbReference type="Proteomes" id="UP001447857">
    <property type="component" value="Chromosome"/>
</dbReference>
<dbReference type="Pfam" id="PF14289">
    <property type="entry name" value="DUF4369"/>
    <property type="match status" value="1"/>
</dbReference>
<organism evidence="3 4">
    <name type="scientific">Flavobacterium ginsenosidimutans</name>
    <dbReference type="NCBI Taxonomy" id="687844"/>
    <lineage>
        <taxon>Bacteria</taxon>
        <taxon>Pseudomonadati</taxon>
        <taxon>Bacteroidota</taxon>
        <taxon>Flavobacteriia</taxon>
        <taxon>Flavobacteriales</taxon>
        <taxon>Flavobacteriaceae</taxon>
        <taxon>Flavobacterium</taxon>
    </lineage>
</organism>
<dbReference type="RefSeq" id="WP_111285599.1">
    <property type="nucleotide sequence ID" value="NZ_CP147988.1"/>
</dbReference>
<evidence type="ECO:0000313" key="4">
    <source>
        <dbReference type="Proteomes" id="UP001447857"/>
    </source>
</evidence>
<evidence type="ECO:0000313" key="3">
    <source>
        <dbReference type="EMBL" id="WXK50284.1"/>
    </source>
</evidence>
<evidence type="ECO:0000256" key="1">
    <source>
        <dbReference type="SAM" id="MobiDB-lite"/>
    </source>
</evidence>
<feature type="region of interest" description="Disordered" evidence="1">
    <location>
        <begin position="236"/>
        <end position="257"/>
    </location>
</feature>
<reference evidence="3 4" key="1">
    <citation type="submission" date="2024-02" db="EMBL/GenBank/DDBJ databases">
        <title>complete genome of Flavobacterium ginsenosidimutans Str. YTB16.</title>
        <authorList>
            <person name="Wang Q."/>
        </authorList>
    </citation>
    <scope>NUCLEOTIDE SEQUENCE [LARGE SCALE GENOMIC DNA]</scope>
    <source>
        <strain evidence="3 4">YTB16</strain>
    </source>
</reference>
<protein>
    <submittedName>
        <fullName evidence="3">DUF4369 domain-containing protein</fullName>
    </submittedName>
</protein>
<feature type="compositionally biased region" description="Basic and acidic residues" evidence="1">
    <location>
        <begin position="244"/>
        <end position="257"/>
    </location>
</feature>